<reference evidence="1" key="1">
    <citation type="journal article" date="2023" name="IScience">
        <title>Live-bearing cockroach genome reveals convergent evolutionary mechanisms linked to viviparity in insects and beyond.</title>
        <authorList>
            <person name="Fouks B."/>
            <person name="Harrison M.C."/>
            <person name="Mikhailova A.A."/>
            <person name="Marchal E."/>
            <person name="English S."/>
            <person name="Carruthers M."/>
            <person name="Jennings E.C."/>
            <person name="Chiamaka E.L."/>
            <person name="Frigard R.A."/>
            <person name="Pippel M."/>
            <person name="Attardo G.M."/>
            <person name="Benoit J.B."/>
            <person name="Bornberg-Bauer E."/>
            <person name="Tobe S.S."/>
        </authorList>
    </citation>
    <scope>NUCLEOTIDE SEQUENCE</scope>
    <source>
        <strain evidence="1">Stay&amp;Tobe</strain>
    </source>
</reference>
<name>A0AAD7ZGM6_DIPPU</name>
<organism evidence="1 2">
    <name type="scientific">Diploptera punctata</name>
    <name type="common">Pacific beetle cockroach</name>
    <dbReference type="NCBI Taxonomy" id="6984"/>
    <lineage>
        <taxon>Eukaryota</taxon>
        <taxon>Metazoa</taxon>
        <taxon>Ecdysozoa</taxon>
        <taxon>Arthropoda</taxon>
        <taxon>Hexapoda</taxon>
        <taxon>Insecta</taxon>
        <taxon>Pterygota</taxon>
        <taxon>Neoptera</taxon>
        <taxon>Polyneoptera</taxon>
        <taxon>Dictyoptera</taxon>
        <taxon>Blattodea</taxon>
        <taxon>Blaberoidea</taxon>
        <taxon>Blaberidae</taxon>
        <taxon>Diplopterinae</taxon>
        <taxon>Diploptera</taxon>
    </lineage>
</organism>
<dbReference type="Proteomes" id="UP001233999">
    <property type="component" value="Unassembled WGS sequence"/>
</dbReference>
<gene>
    <name evidence="1" type="ORF">L9F63_004314</name>
</gene>
<evidence type="ECO:0000313" key="2">
    <source>
        <dbReference type="Proteomes" id="UP001233999"/>
    </source>
</evidence>
<sequence>THSDSLPPTLHDTETIPIVDVNTFSRLLRSLIFRHWCRVQVLTLLLFNYTKRRPEIR</sequence>
<keyword evidence="2" id="KW-1185">Reference proteome</keyword>
<comment type="caution">
    <text evidence="1">The sequence shown here is derived from an EMBL/GenBank/DDBJ whole genome shotgun (WGS) entry which is preliminary data.</text>
</comment>
<dbReference type="AlphaFoldDB" id="A0AAD7ZGM6"/>
<reference evidence="1" key="2">
    <citation type="submission" date="2023-05" db="EMBL/GenBank/DDBJ databases">
        <authorList>
            <person name="Fouks B."/>
        </authorList>
    </citation>
    <scope>NUCLEOTIDE SEQUENCE</scope>
    <source>
        <strain evidence="1">Stay&amp;Tobe</strain>
        <tissue evidence="1">Testes</tissue>
    </source>
</reference>
<protein>
    <submittedName>
        <fullName evidence="1">Uncharacterized protein</fullName>
    </submittedName>
</protein>
<dbReference type="EMBL" id="JASPKZ010008364">
    <property type="protein sequence ID" value="KAJ9580021.1"/>
    <property type="molecule type" value="Genomic_DNA"/>
</dbReference>
<feature type="non-terminal residue" evidence="1">
    <location>
        <position position="1"/>
    </location>
</feature>
<feature type="non-terminal residue" evidence="1">
    <location>
        <position position="57"/>
    </location>
</feature>
<proteinExistence type="predicted"/>
<accession>A0AAD7ZGM6</accession>
<evidence type="ECO:0000313" key="1">
    <source>
        <dbReference type="EMBL" id="KAJ9580021.1"/>
    </source>
</evidence>